<feature type="region of interest" description="Disordered" evidence="1">
    <location>
        <begin position="1"/>
        <end position="23"/>
    </location>
</feature>
<dbReference type="EMBL" id="JAKLTQ010000035">
    <property type="protein sequence ID" value="MCG2624906.1"/>
    <property type="molecule type" value="Genomic_DNA"/>
</dbReference>
<keyword evidence="3" id="KW-1185">Reference proteome</keyword>
<evidence type="ECO:0000313" key="3">
    <source>
        <dbReference type="Proteomes" id="UP001165368"/>
    </source>
</evidence>
<dbReference type="Proteomes" id="UP001165368">
    <property type="component" value="Unassembled WGS sequence"/>
</dbReference>
<organism evidence="2 3">
    <name type="scientific">Arthrobacter hankyongi</name>
    <dbReference type="NCBI Taxonomy" id="2904801"/>
    <lineage>
        <taxon>Bacteria</taxon>
        <taxon>Bacillati</taxon>
        <taxon>Actinomycetota</taxon>
        <taxon>Actinomycetes</taxon>
        <taxon>Micrococcales</taxon>
        <taxon>Micrococcaceae</taxon>
        <taxon>Arthrobacter</taxon>
    </lineage>
</organism>
<evidence type="ECO:0000256" key="1">
    <source>
        <dbReference type="SAM" id="MobiDB-lite"/>
    </source>
</evidence>
<dbReference type="RefSeq" id="WP_237827373.1">
    <property type="nucleotide sequence ID" value="NZ_JAKLTQ010000035.1"/>
</dbReference>
<protein>
    <submittedName>
        <fullName evidence="2">Uncharacterized protein</fullName>
    </submittedName>
</protein>
<name>A0ABS9LE99_9MICC</name>
<accession>A0ABS9LE99</accession>
<evidence type="ECO:0000313" key="2">
    <source>
        <dbReference type="EMBL" id="MCG2624906.1"/>
    </source>
</evidence>
<gene>
    <name evidence="2" type="ORF">LVY72_23735</name>
</gene>
<sequence>MHPMPIGRRLSKKPAILPGISRRPLTTSQGLTFKCLRRQAGQAAARAAAIQGCTAAPAGDTVASACPPPQHPPAHVEHQQAGVLTHTPWAGWYYETDPD</sequence>
<proteinExistence type="predicted"/>
<comment type="caution">
    <text evidence="2">The sequence shown here is derived from an EMBL/GenBank/DDBJ whole genome shotgun (WGS) entry which is preliminary data.</text>
</comment>
<reference evidence="2" key="1">
    <citation type="submission" date="2022-01" db="EMBL/GenBank/DDBJ databases">
        <authorList>
            <person name="Jo J.-H."/>
            <person name="Im W.-T."/>
        </authorList>
    </citation>
    <scope>NUCLEOTIDE SEQUENCE</scope>
    <source>
        <strain evidence="2">I2-34</strain>
    </source>
</reference>